<evidence type="ECO:0000256" key="1">
    <source>
        <dbReference type="SAM" id="MobiDB-lite"/>
    </source>
</evidence>
<evidence type="ECO:0000313" key="3">
    <source>
        <dbReference type="Proteomes" id="UP001595858"/>
    </source>
</evidence>
<organism evidence="2 3">
    <name type="scientific">Streptomonospora arabica</name>
    <dbReference type="NCBI Taxonomy" id="412417"/>
    <lineage>
        <taxon>Bacteria</taxon>
        <taxon>Bacillati</taxon>
        <taxon>Actinomycetota</taxon>
        <taxon>Actinomycetes</taxon>
        <taxon>Streptosporangiales</taxon>
        <taxon>Nocardiopsidaceae</taxon>
        <taxon>Streptomonospora</taxon>
    </lineage>
</organism>
<feature type="compositionally biased region" description="Pro residues" evidence="1">
    <location>
        <begin position="24"/>
        <end position="39"/>
    </location>
</feature>
<accession>A0ABV9STS8</accession>
<proteinExistence type="predicted"/>
<name>A0ABV9STS8_9ACTN</name>
<reference evidence="3" key="1">
    <citation type="journal article" date="2019" name="Int. J. Syst. Evol. Microbiol.">
        <title>The Global Catalogue of Microorganisms (GCM) 10K type strain sequencing project: providing services to taxonomists for standard genome sequencing and annotation.</title>
        <authorList>
            <consortium name="The Broad Institute Genomics Platform"/>
            <consortium name="The Broad Institute Genome Sequencing Center for Infectious Disease"/>
            <person name="Wu L."/>
            <person name="Ma J."/>
        </authorList>
    </citation>
    <scope>NUCLEOTIDE SEQUENCE [LARGE SCALE GENOMIC DNA]</scope>
    <source>
        <strain evidence="3">CGMCC 4.7304</strain>
    </source>
</reference>
<feature type="region of interest" description="Disordered" evidence="1">
    <location>
        <begin position="131"/>
        <end position="150"/>
    </location>
</feature>
<keyword evidence="3" id="KW-1185">Reference proteome</keyword>
<gene>
    <name evidence="2" type="ORF">ACFPCZ_24095</name>
</gene>
<dbReference type="RefSeq" id="WP_344140926.1">
    <property type="nucleotide sequence ID" value="NZ_BAAAQI010000002.1"/>
</dbReference>
<evidence type="ECO:0000313" key="2">
    <source>
        <dbReference type="EMBL" id="MFC4869723.1"/>
    </source>
</evidence>
<dbReference type="EMBL" id="JBHSIY010000029">
    <property type="protein sequence ID" value="MFC4869723.1"/>
    <property type="molecule type" value="Genomic_DNA"/>
</dbReference>
<dbReference type="Proteomes" id="UP001595858">
    <property type="component" value="Unassembled WGS sequence"/>
</dbReference>
<sequence length="150" mass="16157">MPDITLAPARTAAPVHRRTGTPAPMHPPVPAPAPVPPPREPADIADAPPTRRPCTDCAHPLCRTRRAGRQDRIYGRTPEFAREHRTAAAVQARCRSAVVWFGEATQSYWAATPGGLIEAPDADTLLLTLSAGAARPRRPSVRSAPPERSR</sequence>
<feature type="region of interest" description="Disordered" evidence="1">
    <location>
        <begin position="1"/>
        <end position="54"/>
    </location>
</feature>
<comment type="caution">
    <text evidence="2">The sequence shown here is derived from an EMBL/GenBank/DDBJ whole genome shotgun (WGS) entry which is preliminary data.</text>
</comment>
<protein>
    <submittedName>
        <fullName evidence="2">Uncharacterized protein</fullName>
    </submittedName>
</protein>